<feature type="transmembrane region" description="Helical" evidence="1">
    <location>
        <begin position="48"/>
        <end position="74"/>
    </location>
</feature>
<dbReference type="Proteomes" id="UP000004491">
    <property type="component" value="Unassembled WGS sequence"/>
</dbReference>
<proteinExistence type="predicted"/>
<reference evidence="2" key="1">
    <citation type="journal article" date="2011" name="ISME J.">
        <title>The endosymbionts of the deep-sea tubeworms Riftia pachyptila and Tevnia jerichonana share an identical physiology as revealed by proteogenomic analyses.</title>
        <authorList>
            <person name="Gardebrecht A."/>
            <person name="Markert S."/>
            <person name="Felbeck H."/>
            <person name="Thuermer A."/>
            <person name="Albrecht D."/>
            <person name="Wollherr A."/>
            <person name="Kabisch J."/>
            <person name="Lehmann R."/>
            <person name="Daniel R."/>
            <person name="Liesegang H."/>
            <person name="Hecker M."/>
            <person name="Sievert S.M."/>
            <person name="Schweder T."/>
        </authorList>
    </citation>
    <scope>NUCLEOTIDE SEQUENCE [LARGE SCALE GENOMIC DNA]</scope>
</reference>
<evidence type="ECO:0000313" key="3">
    <source>
        <dbReference type="Proteomes" id="UP000004491"/>
    </source>
</evidence>
<sequence length="110" mass="11915">MYELAHSPLFAPLHGLIPMIPVLPLLAAVWIALSYTFEGNRGEFGERLTARVALLAGALSLIILLLVDLLALLIGEAPGQIRFGDGSVAATIISASASPWMHWGSRWRPW</sequence>
<dbReference type="RefSeq" id="WP_005965577.1">
    <property type="nucleotide sequence ID" value="NZ_AFOC01000094.1"/>
</dbReference>
<feature type="transmembrane region" description="Helical" evidence="1">
    <location>
        <begin position="16"/>
        <end position="36"/>
    </location>
</feature>
<gene>
    <name evidence="2" type="ORF">Rifp1Sym_do00080</name>
</gene>
<keyword evidence="3" id="KW-1185">Reference proteome</keyword>
<evidence type="ECO:0000256" key="1">
    <source>
        <dbReference type="SAM" id="Phobius"/>
    </source>
</evidence>
<keyword evidence="1" id="KW-1133">Transmembrane helix</keyword>
<keyword evidence="1" id="KW-0812">Transmembrane</keyword>
<dbReference type="EMBL" id="AFOC01000094">
    <property type="protein sequence ID" value="EGV50269.1"/>
    <property type="molecule type" value="Genomic_DNA"/>
</dbReference>
<organism evidence="2 3">
    <name type="scientific">endosymbiont of Riftia pachyptila</name>
    <name type="common">vent Ph05</name>
    <dbReference type="NCBI Taxonomy" id="1048808"/>
    <lineage>
        <taxon>Bacteria</taxon>
        <taxon>Pseudomonadati</taxon>
        <taxon>Pseudomonadota</taxon>
        <taxon>Gammaproteobacteria</taxon>
        <taxon>sulfur-oxidizing symbionts</taxon>
    </lineage>
</organism>
<protein>
    <submittedName>
        <fullName evidence="2">Uncharacterized protein</fullName>
    </submittedName>
</protein>
<keyword evidence="1" id="KW-0472">Membrane</keyword>
<accession>G2DGI9</accession>
<name>G2DGI9_9GAMM</name>
<comment type="caution">
    <text evidence="2">The sequence shown here is derived from an EMBL/GenBank/DDBJ whole genome shotgun (WGS) entry which is preliminary data.</text>
</comment>
<dbReference type="AlphaFoldDB" id="G2DGI9"/>
<evidence type="ECO:0000313" key="2">
    <source>
        <dbReference type="EMBL" id="EGV50269.1"/>
    </source>
</evidence>